<organism evidence="2 3">
    <name type="scientific">Natronobacterium gregoryi (strain ATCC 43098 / DSM 3393 / CCM 3738 / CIP 104747 / IAM 13177 / JCM 8860 / NBRC 102187 / NCIMB 2189 / SP2)</name>
    <dbReference type="NCBI Taxonomy" id="797304"/>
    <lineage>
        <taxon>Archaea</taxon>
        <taxon>Methanobacteriati</taxon>
        <taxon>Methanobacteriota</taxon>
        <taxon>Stenosarchaea group</taxon>
        <taxon>Halobacteria</taxon>
        <taxon>Halobacteriales</taxon>
        <taxon>Natrialbaceae</taxon>
        <taxon>Natronobacterium</taxon>
    </lineage>
</organism>
<sequence>MTDAPHSTSRRTLLATTGSLTALGVAGCLGDDGDGDDHGDEHDDDDDHDDDHDHDDDPDHGDVYDEIGIEEFEVLDRDHEEDILVYVHGDHWHDDPLEVPHDDNLSLGAYVEDEEGDEVELGDELELTGEVVEGANE</sequence>
<protein>
    <submittedName>
        <fullName evidence="2">Aspartic acid-rich protein</fullName>
    </submittedName>
</protein>
<dbReference type="Proteomes" id="UP000011613">
    <property type="component" value="Unassembled WGS sequence"/>
</dbReference>
<dbReference type="EMBL" id="AOIC01000114">
    <property type="protein sequence ID" value="ELY63454.1"/>
    <property type="molecule type" value="Genomic_DNA"/>
</dbReference>
<name>L9XNT4_NATGS</name>
<accession>L9XNT4</accession>
<dbReference type="AlphaFoldDB" id="L9XNT4"/>
<evidence type="ECO:0000256" key="1">
    <source>
        <dbReference type="SAM" id="MobiDB-lite"/>
    </source>
</evidence>
<evidence type="ECO:0000313" key="3">
    <source>
        <dbReference type="Proteomes" id="UP000011613"/>
    </source>
</evidence>
<proteinExistence type="predicted"/>
<comment type="caution">
    <text evidence="2">The sequence shown here is derived from an EMBL/GenBank/DDBJ whole genome shotgun (WGS) entry which is preliminary data.</text>
</comment>
<evidence type="ECO:0000313" key="2">
    <source>
        <dbReference type="EMBL" id="ELY63454.1"/>
    </source>
</evidence>
<reference evidence="2 3" key="1">
    <citation type="journal article" date="2014" name="PLoS Genet.">
        <title>Phylogenetically driven sequencing of extremely halophilic archaea reveals strategies for static and dynamic osmo-response.</title>
        <authorList>
            <person name="Becker E.A."/>
            <person name="Seitzer P.M."/>
            <person name="Tritt A."/>
            <person name="Larsen D."/>
            <person name="Krusor M."/>
            <person name="Yao A.I."/>
            <person name="Wu D."/>
            <person name="Madern D."/>
            <person name="Eisen J.A."/>
            <person name="Darling A.E."/>
            <person name="Facciotti M.T."/>
        </authorList>
    </citation>
    <scope>NUCLEOTIDE SEQUENCE [LARGE SCALE GENOMIC DNA]</scope>
    <source>
        <strain evidence="2 3">SP2</strain>
    </source>
</reference>
<feature type="non-terminal residue" evidence="2">
    <location>
        <position position="137"/>
    </location>
</feature>
<gene>
    <name evidence="2" type="ORF">C490_16279</name>
</gene>
<feature type="region of interest" description="Disordered" evidence="1">
    <location>
        <begin position="24"/>
        <end position="63"/>
    </location>
</feature>
<feature type="compositionally biased region" description="Acidic residues" evidence="1">
    <location>
        <begin position="31"/>
        <end position="54"/>
    </location>
</feature>